<evidence type="ECO:0000256" key="1">
    <source>
        <dbReference type="SAM" id="Coils"/>
    </source>
</evidence>
<accession>A0A820FND9</accession>
<dbReference type="AlphaFoldDB" id="A0A820FND9"/>
<dbReference type="EMBL" id="CAJOBB010011805">
    <property type="protein sequence ID" value="CAF4266758.1"/>
    <property type="molecule type" value="Genomic_DNA"/>
</dbReference>
<keyword evidence="1" id="KW-0175">Coiled coil</keyword>
<reference evidence="2" key="1">
    <citation type="submission" date="2021-02" db="EMBL/GenBank/DDBJ databases">
        <authorList>
            <person name="Nowell W R."/>
        </authorList>
    </citation>
    <scope>NUCLEOTIDE SEQUENCE</scope>
</reference>
<gene>
    <name evidence="2" type="ORF">KXQ929_LOCUS43654</name>
</gene>
<organism evidence="2 3">
    <name type="scientific">Adineta steineri</name>
    <dbReference type="NCBI Taxonomy" id="433720"/>
    <lineage>
        <taxon>Eukaryota</taxon>
        <taxon>Metazoa</taxon>
        <taxon>Spiralia</taxon>
        <taxon>Gnathifera</taxon>
        <taxon>Rotifera</taxon>
        <taxon>Eurotatoria</taxon>
        <taxon>Bdelloidea</taxon>
        <taxon>Adinetida</taxon>
        <taxon>Adinetidae</taxon>
        <taxon>Adineta</taxon>
    </lineage>
</organism>
<name>A0A820FND9_9BILA</name>
<protein>
    <submittedName>
        <fullName evidence="2">Uncharacterized protein</fullName>
    </submittedName>
</protein>
<feature type="non-terminal residue" evidence="2">
    <location>
        <position position="1"/>
    </location>
</feature>
<feature type="coiled-coil region" evidence="1">
    <location>
        <begin position="68"/>
        <end position="95"/>
    </location>
</feature>
<comment type="caution">
    <text evidence="2">The sequence shown here is derived from an EMBL/GenBank/DDBJ whole genome shotgun (WGS) entry which is preliminary data.</text>
</comment>
<sequence length="353" mass="41406">MRSENQDLKSRINKLEHRSHDTMPMNQDEQLENYDFEQHCREIQAGNTELDKFVKDFDKRCDLVESYNHDLIERLDSCQQNVAKIRQKNEGFESQLTSLHQRLNNFGIQDNNMKDNETIHPQQLAQDDTNQNLLKTVKTDLADNMNTPKEQFHNKNDGCTIIEEALCKPCENQILLSTDEIQYGLFDVCDKYKVIVMKEKSKLILFDYQKQIDERPWGEFGRNNFATCIHWCSFLDCFLILYRFGLHTLSLKVNPTTSQIEFDCLTQIKSIRAYSLQFGRTDQNDKALELLRVITTSPNLPDYLFLNRGYRRLESVNTNSWKVMRGWSKQDLDYGNQDEIGLITCSYDGSYLA</sequence>
<evidence type="ECO:0000313" key="2">
    <source>
        <dbReference type="EMBL" id="CAF4266758.1"/>
    </source>
</evidence>
<dbReference type="Proteomes" id="UP000663868">
    <property type="component" value="Unassembled WGS sequence"/>
</dbReference>
<evidence type="ECO:0000313" key="3">
    <source>
        <dbReference type="Proteomes" id="UP000663868"/>
    </source>
</evidence>
<proteinExistence type="predicted"/>